<dbReference type="InterPro" id="IPR000873">
    <property type="entry name" value="AMP-dep_synth/lig_dom"/>
</dbReference>
<evidence type="ECO:0000313" key="2">
    <source>
        <dbReference type="EMBL" id="GBP80382.1"/>
    </source>
</evidence>
<organism evidence="2 3">
    <name type="scientific">Eumeta variegata</name>
    <name type="common">Bagworm moth</name>
    <name type="synonym">Eumeta japonica</name>
    <dbReference type="NCBI Taxonomy" id="151549"/>
    <lineage>
        <taxon>Eukaryota</taxon>
        <taxon>Metazoa</taxon>
        <taxon>Ecdysozoa</taxon>
        <taxon>Arthropoda</taxon>
        <taxon>Hexapoda</taxon>
        <taxon>Insecta</taxon>
        <taxon>Pterygota</taxon>
        <taxon>Neoptera</taxon>
        <taxon>Endopterygota</taxon>
        <taxon>Lepidoptera</taxon>
        <taxon>Glossata</taxon>
        <taxon>Ditrysia</taxon>
        <taxon>Tineoidea</taxon>
        <taxon>Psychidae</taxon>
        <taxon>Oiketicinae</taxon>
        <taxon>Eumeta</taxon>
    </lineage>
</organism>
<proteinExistence type="predicted"/>
<gene>
    <name evidence="2" type="ORF">EVAR_44615_1</name>
</gene>
<dbReference type="Pfam" id="PF00501">
    <property type="entry name" value="AMP-binding"/>
    <property type="match status" value="1"/>
</dbReference>
<comment type="caution">
    <text evidence="2">The sequence shown here is derived from an EMBL/GenBank/DDBJ whole genome shotgun (WGS) entry which is preliminary data.</text>
</comment>
<keyword evidence="3" id="KW-1185">Reference proteome</keyword>
<dbReference type="OrthoDB" id="10253869at2759"/>
<dbReference type="Proteomes" id="UP000299102">
    <property type="component" value="Unassembled WGS sequence"/>
</dbReference>
<reference evidence="2 3" key="1">
    <citation type="journal article" date="2019" name="Commun. Biol.">
        <title>The bagworm genome reveals a unique fibroin gene that provides high tensile strength.</title>
        <authorList>
            <person name="Kono N."/>
            <person name="Nakamura H."/>
            <person name="Ohtoshi R."/>
            <person name="Tomita M."/>
            <person name="Numata K."/>
            <person name="Arakawa K."/>
        </authorList>
    </citation>
    <scope>NUCLEOTIDE SEQUENCE [LARGE SCALE GENOMIC DNA]</scope>
</reference>
<evidence type="ECO:0000259" key="1">
    <source>
        <dbReference type="Pfam" id="PF00501"/>
    </source>
</evidence>
<feature type="domain" description="AMP-dependent synthetase/ligase" evidence="1">
    <location>
        <begin position="80"/>
        <end position="152"/>
    </location>
</feature>
<dbReference type="Gene3D" id="3.40.50.12780">
    <property type="entry name" value="N-terminal domain of ligase-like"/>
    <property type="match status" value="1"/>
</dbReference>
<dbReference type="SUPFAM" id="SSF56801">
    <property type="entry name" value="Acetyl-CoA synthetase-like"/>
    <property type="match status" value="1"/>
</dbReference>
<dbReference type="AlphaFoldDB" id="A0A4C1YZK0"/>
<dbReference type="InterPro" id="IPR042099">
    <property type="entry name" value="ANL_N_sf"/>
</dbReference>
<protein>
    <recommendedName>
        <fullName evidence="1">AMP-dependent synthetase/ligase domain-containing protein</fullName>
    </recommendedName>
</protein>
<accession>A0A4C1YZK0</accession>
<sequence>MLAPKRYLRGDQEFQVAAHLNFGQYMIQCIRKIDKNLKALVSFYYPTTEENPPTLILDQIERIAPQALQRWPSAGRGPPKTMSSDIHGDTGEVTTYGEFLQDVANISVSLAELGIGKGHTVAICSERNNTFVATALAVICTGATYTPLDVTAGKGKEPINLLVI</sequence>
<dbReference type="EMBL" id="BGZK01001460">
    <property type="protein sequence ID" value="GBP80382.1"/>
    <property type="molecule type" value="Genomic_DNA"/>
</dbReference>
<name>A0A4C1YZK0_EUMVA</name>
<evidence type="ECO:0000313" key="3">
    <source>
        <dbReference type="Proteomes" id="UP000299102"/>
    </source>
</evidence>